<proteinExistence type="predicted"/>
<name>A0A3P7J010_STRVU</name>
<gene>
    <name evidence="1" type="ORF">SVUK_LOCUS13808</name>
</gene>
<dbReference type="AlphaFoldDB" id="A0A3P7J010"/>
<dbReference type="EMBL" id="UYYB01102996">
    <property type="protein sequence ID" value="VDM78810.1"/>
    <property type="molecule type" value="Genomic_DNA"/>
</dbReference>
<protein>
    <submittedName>
        <fullName evidence="1">Uncharacterized protein</fullName>
    </submittedName>
</protein>
<evidence type="ECO:0000313" key="2">
    <source>
        <dbReference type="Proteomes" id="UP000270094"/>
    </source>
</evidence>
<evidence type="ECO:0000313" key="1">
    <source>
        <dbReference type="EMBL" id="VDM78810.1"/>
    </source>
</evidence>
<reference evidence="1 2" key="1">
    <citation type="submission" date="2018-11" db="EMBL/GenBank/DDBJ databases">
        <authorList>
            <consortium name="Pathogen Informatics"/>
        </authorList>
    </citation>
    <scope>NUCLEOTIDE SEQUENCE [LARGE SCALE GENOMIC DNA]</scope>
</reference>
<organism evidence="1 2">
    <name type="scientific">Strongylus vulgaris</name>
    <name type="common">Blood worm</name>
    <dbReference type="NCBI Taxonomy" id="40348"/>
    <lineage>
        <taxon>Eukaryota</taxon>
        <taxon>Metazoa</taxon>
        <taxon>Ecdysozoa</taxon>
        <taxon>Nematoda</taxon>
        <taxon>Chromadorea</taxon>
        <taxon>Rhabditida</taxon>
        <taxon>Rhabditina</taxon>
        <taxon>Rhabditomorpha</taxon>
        <taxon>Strongyloidea</taxon>
        <taxon>Strongylidae</taxon>
        <taxon>Strongylus</taxon>
    </lineage>
</organism>
<keyword evidence="2" id="KW-1185">Reference proteome</keyword>
<dbReference type="Proteomes" id="UP000270094">
    <property type="component" value="Unassembled WGS sequence"/>
</dbReference>
<accession>A0A3P7J010</accession>
<dbReference type="OrthoDB" id="5877008at2759"/>
<sequence>MIKRCTKQVIHSLLQISGIIRHSSADFIPLFERFGQIMLRTLIVAFNQDDLTAPRHLEVTHEGQYSLAIKWDAPECGSIGEYQV</sequence>